<reference evidence="4" key="1">
    <citation type="submission" date="2019-04" db="EMBL/GenBank/DDBJ databases">
        <authorList>
            <person name="Brambilla D."/>
        </authorList>
    </citation>
    <scope>NUCLEOTIDE SEQUENCE</scope>
    <source>
        <strain evidence="4">BAL1</strain>
    </source>
</reference>
<dbReference type="InterPro" id="IPR011528">
    <property type="entry name" value="NERD"/>
</dbReference>
<dbReference type="Pfam" id="PF08378">
    <property type="entry name" value="NERD"/>
    <property type="match status" value="1"/>
</dbReference>
<organism evidence="4">
    <name type="scientific">Rheinheimera sp. BAL341</name>
    <dbReference type="NCBI Taxonomy" id="1708203"/>
    <lineage>
        <taxon>Bacteria</taxon>
        <taxon>Pseudomonadati</taxon>
        <taxon>Pseudomonadota</taxon>
        <taxon>Gammaproteobacteria</taxon>
        <taxon>Chromatiales</taxon>
        <taxon>Chromatiaceae</taxon>
        <taxon>Rheinheimera</taxon>
    </lineage>
</organism>
<dbReference type="PROSITE" id="PS50965">
    <property type="entry name" value="NERD"/>
    <property type="match status" value="1"/>
</dbReference>
<feature type="domain" description="NERD" evidence="3">
    <location>
        <begin position="162"/>
        <end position="279"/>
    </location>
</feature>
<evidence type="ECO:0000256" key="2">
    <source>
        <dbReference type="SAM" id="SignalP"/>
    </source>
</evidence>
<name>A0A486XKG8_9GAMM</name>
<evidence type="ECO:0000256" key="1">
    <source>
        <dbReference type="SAM" id="Phobius"/>
    </source>
</evidence>
<feature type="chain" id="PRO_5019797678" description="NERD domain-containing protein" evidence="2">
    <location>
        <begin position="21"/>
        <end position="340"/>
    </location>
</feature>
<sequence>MRWMRFTLPLLLLISPLAFGQKQYTQAACLLLQHQMAQFAHQPNSHNYQSAKRELDNHCQNPIPAPVKDLVLTNIPAKPVTVSSVKNTVTTQPANSAVAVKAAVPPPVKPTPAASPKPADVLSALFAPVLAFFGGILAMLLLFTAILVILALVLGRYGARIKGALGEWALHRVLVSELPASYQHYRNLVIPAEKGDFTEVDHLVLSPFGVFVIEVKNYRGWIFGAEKQPQWTVQRFRSKHQFMNPLHQNYKHTEAVKQLLGLTGKDSDTVHSIVAFSLRAEFKFPMPQNVMYIDLVGDYINRFTQPCFCDEQLRQFSARLNMAKAGKKVLRKLHKQQFDY</sequence>
<dbReference type="AlphaFoldDB" id="A0A486XKG8"/>
<evidence type="ECO:0000259" key="3">
    <source>
        <dbReference type="PROSITE" id="PS50965"/>
    </source>
</evidence>
<protein>
    <recommendedName>
        <fullName evidence="3">NERD domain-containing protein</fullName>
    </recommendedName>
</protein>
<keyword evidence="1" id="KW-0812">Transmembrane</keyword>
<accession>A0A486XKG8</accession>
<evidence type="ECO:0000313" key="4">
    <source>
        <dbReference type="EMBL" id="VHO03008.1"/>
    </source>
</evidence>
<keyword evidence="2" id="KW-0732">Signal</keyword>
<keyword evidence="1" id="KW-0472">Membrane</keyword>
<proteinExistence type="predicted"/>
<keyword evidence="1" id="KW-1133">Transmembrane helix</keyword>
<feature type="transmembrane region" description="Helical" evidence="1">
    <location>
        <begin position="125"/>
        <end position="154"/>
    </location>
</feature>
<dbReference type="EMBL" id="CAAJGR010000078">
    <property type="protein sequence ID" value="VHO03008.1"/>
    <property type="molecule type" value="Genomic_DNA"/>
</dbReference>
<feature type="signal peptide" evidence="2">
    <location>
        <begin position="1"/>
        <end position="20"/>
    </location>
</feature>
<gene>
    <name evidence="4" type="ORF">BAL341_1158</name>
</gene>